<evidence type="ECO:0000313" key="2">
    <source>
        <dbReference type="EMBL" id="GBN02525.1"/>
    </source>
</evidence>
<feature type="domain" description="PiggyBac transposable element-derived protein" evidence="1">
    <location>
        <begin position="60"/>
        <end position="120"/>
    </location>
</feature>
<protein>
    <recommendedName>
        <fullName evidence="1">PiggyBac transposable element-derived protein domain-containing protein</fullName>
    </recommendedName>
</protein>
<name>A0A4Y2KJL7_ARAVE</name>
<evidence type="ECO:0000259" key="1">
    <source>
        <dbReference type="Pfam" id="PF13843"/>
    </source>
</evidence>
<proteinExistence type="predicted"/>
<organism evidence="2 3">
    <name type="scientific">Araneus ventricosus</name>
    <name type="common">Orbweaver spider</name>
    <name type="synonym">Epeira ventricosa</name>
    <dbReference type="NCBI Taxonomy" id="182803"/>
    <lineage>
        <taxon>Eukaryota</taxon>
        <taxon>Metazoa</taxon>
        <taxon>Ecdysozoa</taxon>
        <taxon>Arthropoda</taxon>
        <taxon>Chelicerata</taxon>
        <taxon>Arachnida</taxon>
        <taxon>Araneae</taxon>
        <taxon>Araneomorphae</taxon>
        <taxon>Entelegynae</taxon>
        <taxon>Araneoidea</taxon>
        <taxon>Araneidae</taxon>
        <taxon>Araneus</taxon>
    </lineage>
</organism>
<reference evidence="2 3" key="1">
    <citation type="journal article" date="2019" name="Sci. Rep.">
        <title>Orb-weaving spider Araneus ventricosus genome elucidates the spidroin gene catalogue.</title>
        <authorList>
            <person name="Kono N."/>
            <person name="Nakamura H."/>
            <person name="Ohtoshi R."/>
            <person name="Moran D.A.P."/>
            <person name="Shinohara A."/>
            <person name="Yoshida Y."/>
            <person name="Fujiwara M."/>
            <person name="Mori M."/>
            <person name="Tomita M."/>
            <person name="Arakawa K."/>
        </authorList>
    </citation>
    <scope>NUCLEOTIDE SEQUENCE [LARGE SCALE GENOMIC DNA]</scope>
</reference>
<dbReference type="EMBL" id="BGPR01004711">
    <property type="protein sequence ID" value="GBN02525.1"/>
    <property type="molecule type" value="Genomic_DNA"/>
</dbReference>
<gene>
    <name evidence="2" type="ORF">AVEN_245_1</name>
</gene>
<dbReference type="InterPro" id="IPR029526">
    <property type="entry name" value="PGBD"/>
</dbReference>
<accession>A0A4Y2KJL7</accession>
<dbReference type="PANTHER" id="PTHR47272:SF2">
    <property type="entry name" value="PIGGYBAC TRANSPOSABLE ELEMENT-DERIVED PROTEIN 3-LIKE"/>
    <property type="match status" value="1"/>
</dbReference>
<dbReference type="AlphaFoldDB" id="A0A4Y2KJL7"/>
<dbReference type="Pfam" id="PF13843">
    <property type="entry name" value="DDE_Tnp_1_7"/>
    <property type="match status" value="1"/>
</dbReference>
<dbReference type="OrthoDB" id="8300647at2759"/>
<dbReference type="PANTHER" id="PTHR47272">
    <property type="entry name" value="DDE_TNP_1_7 DOMAIN-CONTAINING PROTEIN"/>
    <property type="match status" value="1"/>
</dbReference>
<comment type="caution">
    <text evidence="2">The sequence shown here is derived from an EMBL/GenBank/DDBJ whole genome shotgun (WGS) entry which is preliminary data.</text>
</comment>
<sequence>MFLKEKPIRFGYKAWTLASSEGYVYQFDIYSGKSTGAKSSKNEDFGLGGGELTMFPVIRKCKRKKFLLHQPRLIDQYNAKMGGVDLCDNLMANYRIAIRGKKWWWPIFRNFIAVALVNAWKISRLSTSESKKYILDFRRKFALFLLHTSFQSGKLAKCKSATGRPSKCRVQKSLHAEPGHFIIKSEDNRRLRSKQCHNQTVYRCNICSVALHRDYREVFHV</sequence>
<evidence type="ECO:0000313" key="3">
    <source>
        <dbReference type="Proteomes" id="UP000499080"/>
    </source>
</evidence>
<keyword evidence="3" id="KW-1185">Reference proteome</keyword>
<dbReference type="Proteomes" id="UP000499080">
    <property type="component" value="Unassembled WGS sequence"/>
</dbReference>